<accession>A0ABY5C0A0</accession>
<evidence type="ECO:0000313" key="4">
    <source>
        <dbReference type="EMBL" id="USS92165.1"/>
    </source>
</evidence>
<dbReference type="NCBIfam" id="TIGR03715">
    <property type="entry name" value="KxYKxGKxW"/>
    <property type="match status" value="1"/>
</dbReference>
<evidence type="ECO:0000256" key="1">
    <source>
        <dbReference type="ARBA" id="ARBA00022729"/>
    </source>
</evidence>
<evidence type="ECO:0000256" key="2">
    <source>
        <dbReference type="SAM" id="MobiDB-lite"/>
    </source>
</evidence>
<keyword evidence="1" id="KW-0732">Signal</keyword>
<feature type="compositionally biased region" description="Polar residues" evidence="2">
    <location>
        <begin position="154"/>
        <end position="166"/>
    </location>
</feature>
<evidence type="ECO:0000313" key="5">
    <source>
        <dbReference type="Proteomes" id="UP001056093"/>
    </source>
</evidence>
<dbReference type="RefSeq" id="WP_252773966.1">
    <property type="nucleotide sequence ID" value="NZ_CP097122.1"/>
</dbReference>
<organism evidence="4 5">
    <name type="scientific">Fructobacillus americanaquae</name>
    <dbReference type="NCBI Taxonomy" id="2940302"/>
    <lineage>
        <taxon>Bacteria</taxon>
        <taxon>Bacillati</taxon>
        <taxon>Bacillota</taxon>
        <taxon>Bacilli</taxon>
        <taxon>Lactobacillales</taxon>
        <taxon>Lactobacillaceae</taxon>
        <taxon>Fructobacillus</taxon>
    </lineage>
</organism>
<keyword evidence="5" id="KW-1185">Reference proteome</keyword>
<feature type="domain" description="Antigen I/II N-terminal" evidence="3">
    <location>
        <begin position="79"/>
        <end position="143"/>
    </location>
</feature>
<dbReference type="EMBL" id="CP097122">
    <property type="protein sequence ID" value="USS92165.1"/>
    <property type="molecule type" value="Genomic_DNA"/>
</dbReference>
<proteinExistence type="predicted"/>
<dbReference type="Pfam" id="PF18652">
    <property type="entry name" value="Adhesin_P1_N"/>
    <property type="match status" value="1"/>
</dbReference>
<protein>
    <submittedName>
        <fullName evidence="4">KxYKxGKxW signal peptide domain-containing protein</fullName>
    </submittedName>
</protein>
<name>A0ABY5C0A0_9LACO</name>
<gene>
    <name evidence="4" type="ORF">M3M36_00680</name>
</gene>
<dbReference type="Proteomes" id="UP001056093">
    <property type="component" value="Chromosome"/>
</dbReference>
<feature type="region of interest" description="Disordered" evidence="2">
    <location>
        <begin position="142"/>
        <end position="181"/>
    </location>
</feature>
<dbReference type="InterPro" id="IPR022263">
    <property type="entry name" value="KxYKxGKxW"/>
</dbReference>
<dbReference type="Pfam" id="PF19258">
    <property type="entry name" value="KxYKxGKxW_sig"/>
    <property type="match status" value="1"/>
</dbReference>
<evidence type="ECO:0000259" key="3">
    <source>
        <dbReference type="Pfam" id="PF18652"/>
    </source>
</evidence>
<reference evidence="4" key="1">
    <citation type="submission" date="2022-05" db="EMBL/GenBank/DDBJ databases">
        <authorList>
            <person name="Oliphant S.A."/>
            <person name="Watson-Haigh N.S."/>
            <person name="Sumby K.M."/>
            <person name="Gardner J.M."/>
            <person name="Jiranek V."/>
        </authorList>
    </citation>
    <scope>NUCLEOTIDE SEQUENCE</scope>
    <source>
        <strain evidence="4">KI3_B9</strain>
    </source>
</reference>
<sequence>MPIQTQSINVKNHFKMYKAGKHWLYTSLAAVTFISGGIGLSQSANADEVSPTTTAQGTNSTVPAAEHQGEMNQVNGLKDTHNALNQAVTTAQAAGVTVTDQGTTTKTVTQDQVSNERQAVKNDETTQTAQVNQATANINSLKDSNKKVNDAATEAQNSGVILTQDNTVKKDPQDAAQDAQSQADNLKKLADEKKADNDYVAQALKGTTNYNNQPSEDKGGLKFVNTGQKPKAIVSSDYGDKNTPFSQIQVPNSVSVDVQQGSQAGTNASLKPFLGKTNAIDPNVPFFTTNSGDTYRINGLFVTPTDGGPSQNAYLIYKVNSVQSINPNKGSYVAFHESQNTGNGQDRGAHSLSIFITNASYADIDAKLYAENGQPLNIKTAITYNDIDIEQGIRENSGNIVNLTYSHDTKVADDGTVYSTSSHDLNGNETDEGQYIAIGQGNDFSHKFYNPYTNQVDPDTGKWGVSTDGYDTFRYDLFGTDDRLKTVSPKVITGNYHLYDQTQAVTVHKTDLQYQPVVQPYKSETNEEDENSNTKPVMRGDIVKYYVNQD</sequence>
<dbReference type="InterPro" id="IPR041324">
    <property type="entry name" value="AgI/II_N"/>
</dbReference>